<organism evidence="2 3">
    <name type="scientific">Actinidia rufa</name>
    <dbReference type="NCBI Taxonomy" id="165716"/>
    <lineage>
        <taxon>Eukaryota</taxon>
        <taxon>Viridiplantae</taxon>
        <taxon>Streptophyta</taxon>
        <taxon>Embryophyta</taxon>
        <taxon>Tracheophyta</taxon>
        <taxon>Spermatophyta</taxon>
        <taxon>Magnoliopsida</taxon>
        <taxon>eudicotyledons</taxon>
        <taxon>Gunneridae</taxon>
        <taxon>Pentapetalae</taxon>
        <taxon>asterids</taxon>
        <taxon>Ericales</taxon>
        <taxon>Actinidiaceae</taxon>
        <taxon>Actinidia</taxon>
    </lineage>
</organism>
<evidence type="ECO:0000259" key="1">
    <source>
        <dbReference type="Pfam" id="PF17919"/>
    </source>
</evidence>
<gene>
    <name evidence="2" type="ORF">Acr_28g0005240</name>
</gene>
<protein>
    <recommendedName>
        <fullName evidence="1">Reverse transcriptase/retrotransposon-derived protein RNase H-like domain-containing protein</fullName>
    </recommendedName>
</protein>
<dbReference type="CDD" id="cd00303">
    <property type="entry name" value="retropepsin_like"/>
    <property type="match status" value="1"/>
</dbReference>
<dbReference type="FunFam" id="3.30.70.270:FF:000020">
    <property type="entry name" value="Transposon Tf2-6 polyprotein-like Protein"/>
    <property type="match status" value="1"/>
</dbReference>
<dbReference type="CDD" id="cd09274">
    <property type="entry name" value="RNase_HI_RT_Ty3"/>
    <property type="match status" value="1"/>
</dbReference>
<accession>A0A7J0H9S5</accession>
<proteinExistence type="predicted"/>
<dbReference type="Gene3D" id="3.30.70.270">
    <property type="match status" value="2"/>
</dbReference>
<evidence type="ECO:0000313" key="2">
    <source>
        <dbReference type="EMBL" id="GFZ19819.1"/>
    </source>
</evidence>
<evidence type="ECO:0000313" key="3">
    <source>
        <dbReference type="Proteomes" id="UP000585474"/>
    </source>
</evidence>
<dbReference type="Pfam" id="PF17919">
    <property type="entry name" value="RT_RNaseH_2"/>
    <property type="match status" value="1"/>
</dbReference>
<dbReference type="EMBL" id="BJWL01000028">
    <property type="protein sequence ID" value="GFZ19819.1"/>
    <property type="molecule type" value="Genomic_DNA"/>
</dbReference>
<dbReference type="AlphaFoldDB" id="A0A7J0H9S5"/>
<comment type="caution">
    <text evidence="2">The sequence shown here is derived from an EMBL/GenBank/DDBJ whole genome shotgun (WGS) entry which is preliminary data.</text>
</comment>
<dbReference type="Gene3D" id="2.40.70.10">
    <property type="entry name" value="Acid Proteases"/>
    <property type="match status" value="1"/>
</dbReference>
<dbReference type="PANTHER" id="PTHR34072">
    <property type="entry name" value="ENZYMATIC POLYPROTEIN-RELATED"/>
    <property type="match status" value="1"/>
</dbReference>
<sequence length="824" mass="94553">MMNESQSAILQCKSVPKYKDPGCPTISCIIGGCKIDRALLDLGSSVNLLPYSVYKDLGLGELKSARVTLELADCSIKVPRGIIEDVLIQVDTVYYPVDFIVLDTQPVNCRPFLATVNAVIHCRHGLLKLSFGNMTLETNIFTVGKQMREVDQIEEINVVESIIQEHVDREFIEDSIERALVWSESHDQLESESLNLFHLKKKPPILERKPLPSTLKYAFLGEGESYPIVISSSLTEGQEESLLKVLTRHKKSLDGYSGTIRLRWLRDQDDHIQILAYAMHRPLFKAHLECVLERCEESHWVLNWEKCHFMVTQGIVLGHIVSSKGIEVDKAKVELIQHLPIPKCVKDIRSFLGHAGFYRRFIEGFSSISRPLCHQLSLDIPFEWTPQCQEAFDKLKGLLTTPSIIRSPDWSLPFELMCDASDYAVGAVLGQRIDKKSHVIYYASKTFNDTQLNYTTTVKELLAVWWILLLQEFNIEIRDKKGVENVVANHLSRLSTDGEAKDTLPINEYFPDEQLFQITAHANTSVPWFADIANYLATGRIPLHWSSIDRKKFFRRVRYFSWEDPYLFKYCPDQVIRRCIPDDEGVNEYLGNMEHESPTKRSKSKEKAGVDYDASRFTGQNEKKLFNKVWVRNGAVLERKLNLVALENIGIKFMANIKHEPDTKQGKEKLCSWVRGKKLKVTPDTFAEIFEIPREENPEFAFSNVGMPDLAVVSQELLLEGDEWDVSMNVARARLLWAIGTRKTIDLPRIMFLYLCATYKASDKRGSVSFTGFLTELFKRSRVHIPLDFIRIEPRGPLIELLCPDLRGKGRRGNWRKRHMKDQL</sequence>
<dbReference type="OrthoDB" id="1733993at2759"/>
<dbReference type="PANTHER" id="PTHR34072:SF57">
    <property type="entry name" value="RNA-DIRECTED DNA POLYMERASE"/>
    <property type="match status" value="1"/>
</dbReference>
<keyword evidence="3" id="KW-1185">Reference proteome</keyword>
<dbReference type="InterPro" id="IPR043502">
    <property type="entry name" value="DNA/RNA_pol_sf"/>
</dbReference>
<dbReference type="InterPro" id="IPR041577">
    <property type="entry name" value="RT_RNaseH_2"/>
</dbReference>
<dbReference type="SUPFAM" id="SSF56672">
    <property type="entry name" value="DNA/RNA polymerases"/>
    <property type="match status" value="1"/>
</dbReference>
<dbReference type="Proteomes" id="UP000585474">
    <property type="component" value="Unassembled WGS sequence"/>
</dbReference>
<feature type="domain" description="Reverse transcriptase/retrotransposon-derived protein RNase H-like" evidence="1">
    <location>
        <begin position="384"/>
        <end position="468"/>
    </location>
</feature>
<dbReference type="InterPro" id="IPR043128">
    <property type="entry name" value="Rev_trsase/Diguanyl_cyclase"/>
</dbReference>
<dbReference type="InterPro" id="IPR021109">
    <property type="entry name" value="Peptidase_aspartic_dom_sf"/>
</dbReference>
<reference evidence="2 3" key="1">
    <citation type="submission" date="2019-07" db="EMBL/GenBank/DDBJ databases">
        <title>De Novo Assembly of kiwifruit Actinidia rufa.</title>
        <authorList>
            <person name="Sugita-Konishi S."/>
            <person name="Sato K."/>
            <person name="Mori E."/>
            <person name="Abe Y."/>
            <person name="Kisaki G."/>
            <person name="Hamano K."/>
            <person name="Suezawa K."/>
            <person name="Otani M."/>
            <person name="Fukuda T."/>
            <person name="Manabe T."/>
            <person name="Gomi K."/>
            <person name="Tabuchi M."/>
            <person name="Akimitsu K."/>
            <person name="Kataoka I."/>
        </authorList>
    </citation>
    <scope>NUCLEOTIDE SEQUENCE [LARGE SCALE GENOMIC DNA]</scope>
    <source>
        <strain evidence="3">cv. Fuchu</strain>
    </source>
</reference>
<name>A0A7J0H9S5_9ERIC</name>